<dbReference type="EMBL" id="BLLF01003289">
    <property type="protein sequence ID" value="GFH26923.1"/>
    <property type="molecule type" value="Genomic_DNA"/>
</dbReference>
<feature type="compositionally biased region" description="Pro residues" evidence="2">
    <location>
        <begin position="319"/>
        <end position="328"/>
    </location>
</feature>
<dbReference type="InterPro" id="IPR013883">
    <property type="entry name" value="TF_Iwr1_dom"/>
</dbReference>
<feature type="region of interest" description="Disordered" evidence="2">
    <location>
        <begin position="475"/>
        <end position="499"/>
    </location>
</feature>
<feature type="compositionally biased region" description="Low complexity" evidence="2">
    <location>
        <begin position="480"/>
        <end position="491"/>
    </location>
</feature>
<dbReference type="PANTHER" id="PTHR28063:SF1">
    <property type="entry name" value="RNA POLYMERASE II NUCLEAR LOCALIZATION PROTEIN IWR1"/>
    <property type="match status" value="1"/>
</dbReference>
<dbReference type="PANTHER" id="PTHR28063">
    <property type="entry name" value="RNA POLYMERASE II NUCLEAR LOCALIZATION PROTEIN IWR1"/>
    <property type="match status" value="1"/>
</dbReference>
<proteinExistence type="inferred from homology"/>
<dbReference type="InterPro" id="IPR040150">
    <property type="entry name" value="Iwr1"/>
</dbReference>
<dbReference type="GO" id="GO:0006606">
    <property type="term" value="P:protein import into nucleus"/>
    <property type="evidence" value="ECO:0007669"/>
    <property type="project" value="InterPro"/>
</dbReference>
<evidence type="ECO:0000256" key="1">
    <source>
        <dbReference type="ARBA" id="ARBA00010218"/>
    </source>
</evidence>
<evidence type="ECO:0000259" key="3">
    <source>
        <dbReference type="Pfam" id="PF08574"/>
    </source>
</evidence>
<protein>
    <submittedName>
        <fullName evidence="4">Iwr1 domain-containing protein</fullName>
    </submittedName>
</protein>
<feature type="compositionally biased region" description="Low complexity" evidence="2">
    <location>
        <begin position="329"/>
        <end position="347"/>
    </location>
</feature>
<comment type="caution">
    <text evidence="4">The sequence shown here is derived from an EMBL/GenBank/DDBJ whole genome shotgun (WGS) entry which is preliminary data.</text>
</comment>
<keyword evidence="5" id="KW-1185">Reference proteome</keyword>
<sequence>MYERRMHLFNATGCLRGLAVFGTNNIAENRQGVTGRVDCRRAKWRANCLCDFSLSVQTIVLLPSYSRPTAKGRWEHLSGGRHALRWVCQAVAGAEPPSLRLNSLTPYCSLMSAPGERLQLLRVKRRRCDAVAETFVVQLVHAPGPLTKRMRPDQLLLHQIESSLHLEEKAESESVDVASANPEHQEAPSEHSMQVCRNPGRRFVRIATLTQEALQSCSAAKLKQLISDAATVKPPGPTAKRSSTGTNLMPSGVATATAGAVSATASVALAANTLTSNQVAEADRLSQSGLLQAAATGRLARPEPVPAATALSTASVTLPSPPRTPTPGQPASLDAVTSHSSATTVATGPISGAWPRIRRVVRPGGAGPTPSPAAAAPPPHTSAAQHPIQGPATVPTLRYLQVRSRPALPCGPQAPLDSLAAGQVRAETCACPSQAWVPSPSALQDHTAPDQAGDPLLDTTLFRLIDVIASSTQAGGEAGGAMRMAGASAPGHGKGSGAGVGEAAVVQRDASLMRPAGQQQAQPAEELERREHSVYLDMTHQQECALSSPGGRAAEDDLSLDSDDAAYVFDMYVAMEEDGVAAGNQEGAADCPVIEVVDSDDEFYWTWRETGGGSKLGSEHDSEDSNAESFYANSYPDEDAHWDEDASGEDSGTHRWTCCADDEEFDADAYDSGAEAKLEGKSQQEKTRAAARSFLRAALRRGVP</sequence>
<dbReference type="AlphaFoldDB" id="A0A699ZW67"/>
<feature type="region of interest" description="Disordered" evidence="2">
    <location>
        <begin position="312"/>
        <end position="389"/>
    </location>
</feature>
<accession>A0A699ZW67</accession>
<feature type="region of interest" description="Disordered" evidence="2">
    <location>
        <begin position="611"/>
        <end position="655"/>
    </location>
</feature>
<evidence type="ECO:0000313" key="5">
    <source>
        <dbReference type="Proteomes" id="UP000485058"/>
    </source>
</evidence>
<comment type="similarity">
    <text evidence="1">Belongs to the IWR1/SLC7A6OS family.</text>
</comment>
<organism evidence="4 5">
    <name type="scientific">Haematococcus lacustris</name>
    <name type="common">Green alga</name>
    <name type="synonym">Haematococcus pluvialis</name>
    <dbReference type="NCBI Taxonomy" id="44745"/>
    <lineage>
        <taxon>Eukaryota</taxon>
        <taxon>Viridiplantae</taxon>
        <taxon>Chlorophyta</taxon>
        <taxon>core chlorophytes</taxon>
        <taxon>Chlorophyceae</taxon>
        <taxon>CS clade</taxon>
        <taxon>Chlamydomonadales</taxon>
        <taxon>Haematococcaceae</taxon>
        <taxon>Haematococcus</taxon>
    </lineage>
</organism>
<evidence type="ECO:0000256" key="2">
    <source>
        <dbReference type="SAM" id="MobiDB-lite"/>
    </source>
</evidence>
<name>A0A699ZW67_HAELA</name>
<reference evidence="4 5" key="1">
    <citation type="submission" date="2020-02" db="EMBL/GenBank/DDBJ databases">
        <title>Draft genome sequence of Haematococcus lacustris strain NIES-144.</title>
        <authorList>
            <person name="Morimoto D."/>
            <person name="Nakagawa S."/>
            <person name="Yoshida T."/>
            <person name="Sawayama S."/>
        </authorList>
    </citation>
    <scope>NUCLEOTIDE SEQUENCE [LARGE SCALE GENOMIC DNA]</scope>
    <source>
        <strain evidence="4 5">NIES-144</strain>
    </source>
</reference>
<dbReference type="Pfam" id="PF08574">
    <property type="entry name" value="Iwr1"/>
    <property type="match status" value="1"/>
</dbReference>
<feature type="region of interest" description="Disordered" evidence="2">
    <location>
        <begin position="168"/>
        <end position="195"/>
    </location>
</feature>
<evidence type="ECO:0000313" key="4">
    <source>
        <dbReference type="EMBL" id="GFH26923.1"/>
    </source>
</evidence>
<dbReference type="Proteomes" id="UP000485058">
    <property type="component" value="Unassembled WGS sequence"/>
</dbReference>
<feature type="compositionally biased region" description="Pro residues" evidence="2">
    <location>
        <begin position="369"/>
        <end position="380"/>
    </location>
</feature>
<feature type="domain" description="Transcription factor Iwr1" evidence="3">
    <location>
        <begin position="566"/>
        <end position="639"/>
    </location>
</feature>
<gene>
    <name evidence="4" type="ORF">HaLaN_25157</name>
</gene>
<feature type="compositionally biased region" description="Acidic residues" evidence="2">
    <location>
        <begin position="636"/>
        <end position="648"/>
    </location>
</feature>